<accession>A0A0K2V6G3</accession>
<reference evidence="1" key="1">
    <citation type="submission" date="2014-05" db="EMBL/GenBank/DDBJ databases">
        <authorList>
            <person name="Chronopoulou M."/>
        </authorList>
    </citation>
    <scope>NUCLEOTIDE SEQUENCE</scope>
    <source>
        <tissue evidence="1">Whole organism</tissue>
    </source>
</reference>
<feature type="non-terminal residue" evidence="1">
    <location>
        <position position="1"/>
    </location>
</feature>
<evidence type="ECO:0000313" key="1">
    <source>
        <dbReference type="EMBL" id="CDW45895.1"/>
    </source>
</evidence>
<dbReference type="EMBL" id="HACA01028534">
    <property type="protein sequence ID" value="CDW45895.1"/>
    <property type="molecule type" value="Transcribed_RNA"/>
</dbReference>
<proteinExistence type="predicted"/>
<sequence>KNTYDLINSVVFFLQAISSSHLSLGHPGSLHLINKFYSLVRQDATLATWMGSGSHDLPAVGLSAKLALLELGSPFCR</sequence>
<dbReference type="AlphaFoldDB" id="A0A0K2V6G3"/>
<organism evidence="1">
    <name type="scientific">Lepeophtheirus salmonis</name>
    <name type="common">Salmon louse</name>
    <name type="synonym">Caligus salmonis</name>
    <dbReference type="NCBI Taxonomy" id="72036"/>
    <lineage>
        <taxon>Eukaryota</taxon>
        <taxon>Metazoa</taxon>
        <taxon>Ecdysozoa</taxon>
        <taxon>Arthropoda</taxon>
        <taxon>Crustacea</taxon>
        <taxon>Multicrustacea</taxon>
        <taxon>Hexanauplia</taxon>
        <taxon>Copepoda</taxon>
        <taxon>Siphonostomatoida</taxon>
        <taxon>Caligidae</taxon>
        <taxon>Lepeophtheirus</taxon>
    </lineage>
</organism>
<name>A0A0K2V6G3_LEPSM</name>
<protein>
    <submittedName>
        <fullName evidence="1">Uncharacterized protein</fullName>
    </submittedName>
</protein>